<name>A0AAV8TT86_9ROSI</name>
<reference evidence="1 2" key="1">
    <citation type="submission" date="2021-09" db="EMBL/GenBank/DDBJ databases">
        <title>Genomic insights and catalytic innovation underlie evolution of tropane alkaloids biosynthesis.</title>
        <authorList>
            <person name="Wang Y.-J."/>
            <person name="Tian T."/>
            <person name="Huang J.-P."/>
            <person name="Huang S.-X."/>
        </authorList>
    </citation>
    <scope>NUCLEOTIDE SEQUENCE [LARGE SCALE GENOMIC DNA]</scope>
    <source>
        <strain evidence="1">KIB-2018</strain>
        <tissue evidence="1">Leaf</tissue>
    </source>
</reference>
<organism evidence="1 2">
    <name type="scientific">Erythroxylum novogranatense</name>
    <dbReference type="NCBI Taxonomy" id="1862640"/>
    <lineage>
        <taxon>Eukaryota</taxon>
        <taxon>Viridiplantae</taxon>
        <taxon>Streptophyta</taxon>
        <taxon>Embryophyta</taxon>
        <taxon>Tracheophyta</taxon>
        <taxon>Spermatophyta</taxon>
        <taxon>Magnoliopsida</taxon>
        <taxon>eudicotyledons</taxon>
        <taxon>Gunneridae</taxon>
        <taxon>Pentapetalae</taxon>
        <taxon>rosids</taxon>
        <taxon>fabids</taxon>
        <taxon>Malpighiales</taxon>
        <taxon>Erythroxylaceae</taxon>
        <taxon>Erythroxylum</taxon>
    </lineage>
</organism>
<gene>
    <name evidence="1" type="ORF">K2173_011763</name>
</gene>
<evidence type="ECO:0000313" key="1">
    <source>
        <dbReference type="EMBL" id="KAJ8770227.1"/>
    </source>
</evidence>
<proteinExistence type="predicted"/>
<dbReference type="AlphaFoldDB" id="A0AAV8TT86"/>
<dbReference type="EMBL" id="JAIWQS010000003">
    <property type="protein sequence ID" value="KAJ8770227.1"/>
    <property type="molecule type" value="Genomic_DNA"/>
</dbReference>
<keyword evidence="2" id="KW-1185">Reference proteome</keyword>
<sequence length="209" mass="22212">MISVKGGAWSDVVARSPRALDEETQFWYGTSPFGSKRCWWPSPLAEDARELAPAVPACVSSALASIRAAYLELNFGGDGGAGRSLPVLRRTVVSEGRGGSDKFPLRGPPCHTRNTIGNLQSALAEVLRRSSTVVRNGSLQSNSMAKGRTPTELFLTVCQPCCRKCQEDTGLAPTDGMVREADPGHYPAPRVQGVPLEAQELAGAEGNTS</sequence>
<accession>A0AAV8TT86</accession>
<comment type="caution">
    <text evidence="1">The sequence shown here is derived from an EMBL/GenBank/DDBJ whole genome shotgun (WGS) entry which is preliminary data.</text>
</comment>
<protein>
    <submittedName>
        <fullName evidence="1">Uncharacterized protein</fullName>
    </submittedName>
</protein>
<evidence type="ECO:0000313" key="2">
    <source>
        <dbReference type="Proteomes" id="UP001159364"/>
    </source>
</evidence>
<dbReference type="Proteomes" id="UP001159364">
    <property type="component" value="Linkage Group LG03"/>
</dbReference>